<dbReference type="GO" id="GO:0016740">
    <property type="term" value="F:transferase activity"/>
    <property type="evidence" value="ECO:0007669"/>
    <property type="project" value="UniProtKB-KW"/>
</dbReference>
<proteinExistence type="predicted"/>
<feature type="transmembrane region" description="Helical" evidence="1">
    <location>
        <begin position="104"/>
        <end position="120"/>
    </location>
</feature>
<dbReference type="InterPro" id="IPR025686">
    <property type="entry name" value="Glucos_trans_II"/>
</dbReference>
<keyword evidence="2" id="KW-0808">Transferase</keyword>
<evidence type="ECO:0000313" key="3">
    <source>
        <dbReference type="Proteomes" id="UP000245845"/>
    </source>
</evidence>
<dbReference type="Proteomes" id="UP000245845">
    <property type="component" value="Unassembled WGS sequence"/>
</dbReference>
<feature type="transmembrane region" description="Helical" evidence="1">
    <location>
        <begin position="199"/>
        <end position="225"/>
    </location>
</feature>
<keyword evidence="3" id="KW-1185">Reference proteome</keyword>
<accession>A0A2Y9B8G4</accession>
<feature type="transmembrane region" description="Helical" evidence="1">
    <location>
        <begin position="277"/>
        <end position="294"/>
    </location>
</feature>
<organism evidence="2 3">
    <name type="scientific">Faecalicatena orotica</name>
    <dbReference type="NCBI Taxonomy" id="1544"/>
    <lineage>
        <taxon>Bacteria</taxon>
        <taxon>Bacillati</taxon>
        <taxon>Bacillota</taxon>
        <taxon>Clostridia</taxon>
        <taxon>Lachnospirales</taxon>
        <taxon>Lachnospiraceae</taxon>
        <taxon>Faecalicatena</taxon>
    </lineage>
</organism>
<feature type="transmembrane region" description="Helical" evidence="1">
    <location>
        <begin position="306"/>
        <end position="326"/>
    </location>
</feature>
<feature type="transmembrane region" description="Helical" evidence="1">
    <location>
        <begin position="246"/>
        <end position="265"/>
    </location>
</feature>
<reference evidence="2 3" key="1">
    <citation type="submission" date="2018-05" db="EMBL/GenBank/DDBJ databases">
        <title>The Hungate 1000. A catalogue of reference genomes from the rumen microbiome.</title>
        <authorList>
            <person name="Kelly W."/>
        </authorList>
    </citation>
    <scope>NUCLEOTIDE SEQUENCE [LARGE SCALE GENOMIC DNA]</scope>
    <source>
        <strain evidence="2 3">NLAE-zl-C242</strain>
    </source>
</reference>
<dbReference type="AlphaFoldDB" id="A0A2Y9B8G4"/>
<keyword evidence="1" id="KW-0472">Membrane</keyword>
<gene>
    <name evidence="2" type="ORF">A8806_101344</name>
</gene>
<feature type="transmembrane region" description="Helical" evidence="1">
    <location>
        <begin position="158"/>
        <end position="187"/>
    </location>
</feature>
<evidence type="ECO:0000313" key="2">
    <source>
        <dbReference type="EMBL" id="PWJ32056.1"/>
    </source>
</evidence>
<feature type="transmembrane region" description="Helical" evidence="1">
    <location>
        <begin position="126"/>
        <end position="146"/>
    </location>
</feature>
<comment type="caution">
    <text evidence="2">The sequence shown here is derived from an EMBL/GenBank/DDBJ whole genome shotgun (WGS) entry which is preliminary data.</text>
</comment>
<feature type="transmembrane region" description="Helical" evidence="1">
    <location>
        <begin position="12"/>
        <end position="30"/>
    </location>
</feature>
<protein>
    <submittedName>
        <fullName evidence="2">Glucosyltransferase GtrII-like protein</fullName>
    </submittedName>
</protein>
<dbReference type="RefSeq" id="WP_181368544.1">
    <property type="nucleotide sequence ID" value="NZ_BAAACK010000007.1"/>
</dbReference>
<dbReference type="Pfam" id="PF14264">
    <property type="entry name" value="Glucos_trans_II"/>
    <property type="match status" value="1"/>
</dbReference>
<evidence type="ECO:0000256" key="1">
    <source>
        <dbReference type="SAM" id="Phobius"/>
    </source>
</evidence>
<keyword evidence="1" id="KW-1133">Transmembrane helix</keyword>
<dbReference type="EMBL" id="QGDL01000001">
    <property type="protein sequence ID" value="PWJ32056.1"/>
    <property type="molecule type" value="Genomic_DNA"/>
</dbReference>
<sequence>MNIKEYIKNYKKVFLSACLFSLLCFCYMLVKPGISIDEETWIQIEKPFAMWLVQGRWGIDIFNFLSMDQGRYAPVMWDILAILSWNAAGVLFSYTLFGDKVKKVPLFFFQAYLCSLPFVLGEMFSFSMFSFQIALGMLSVAAAFLYSVRAAQGGGKRVWVAALLFLVYAFAVYQAYICVYITAVAVYCFKAYLEKEDHLVYRICSWALLCLLGIGIYYGVHIILMKAVGTSSYLTDNYVGWFEEGGILKALFMAVANIARVSFAVPVAGETIYGGEVIRIVTLAFLIFVICQLVKEKGTARKAGVLFYAFVLTAAPFALFLALGTYKTHGRVLLGLSLAGAAELYMMLICIKRENLKKAGIAAAAYLLFLNAKNMNMLFYSANVAYEHDRTVANQVMYDIKKLGYDYHSKPVVFLGMEDMDEVGLPVSDTVGSSVFAWDDGNIARMCNFMKTEGYRVTAPEPSVIQSALELKSRMNIWPQEGSITETEESIIVFFSEPSEKWYTINQVERK</sequence>
<name>A0A2Y9B8G4_9FIRM</name>
<keyword evidence="1" id="KW-0812">Transmembrane</keyword>
<feature type="transmembrane region" description="Helical" evidence="1">
    <location>
        <begin position="75"/>
        <end position="97"/>
    </location>
</feature>
<feature type="transmembrane region" description="Helical" evidence="1">
    <location>
        <begin position="332"/>
        <end position="351"/>
    </location>
</feature>